<evidence type="ECO:0000259" key="9">
    <source>
        <dbReference type="PROSITE" id="PS51671"/>
    </source>
</evidence>
<sequence>MKDKVSRINNEFYKNFPEIYLKPSKVNKFLKKYTNEVEKEIKNKFLKLKLDKNFVIYANGGFGRKEIFPISDIDISIVEKNKPKDFKNLEEFISFLWDQGYKVGHSVRTISDIKKISKSDLKEYTSYLTRRPIISTNEMDKKINYALSTIWTKNNFYNAKYVEQQQRHSEFFSTAYNLEPDLKESPGTLRDFQSALWILQHCFDLKSVNEISKSRIFNGELNNAIDAYNFIKSLRFATNISTNKNRLDFEAQIEISKKAKLGKRTTKKSVEMMMKKFYEMASSLSYFNEIVYEKYNEKYPRKNFFKKIEGIHKYKNKIGIQNINLKNNKSLIFEIFIEIGKSKIINSIDTETKSLIRKNISLIDKEFRRNEHYANQFLEILKSKYNLSSILRTMKSLGVLQNYIPEFDSVIGQMQFDLFHVYTVDEHTFKVVRNMRQMKLNKQPGFELEHELINKLPKIEILYIAGLFHDLGKGKGGNHSEIGAKSSFRFAKRLGMSNTDASLISWLVKKHLIMSSISQKKDITDPNTVSEFLAEVKQDEKLNYLYLLTINDIRATNPALWNGWKHQLLRDLYLLTRSKINKKPLKASSQISLDRQKNVINNFKNKDEKLLIKKHFKNFEDSYFNKHSSESLIWQSELIIKNKNNKLIVGCKRKFDNLIEIFVKVEDSPGLFYKLVWILEHSGLEIIDANIFSSESNKLAANTFITKYSRHDRTLNKSELIDLCSKIEKNFNKEDGVYEMKLLKKKNMRFEKNIKINESINFDKNRNLITVETVDSSGLLANIAKVFFENKVSIHSARINTLGERVEDTFEIENFNKKLVPNYKIKKIVSKLKKVV</sequence>
<accession>A0A520N3I1</accession>
<name>A0A520N3I1_9GAMM</name>
<dbReference type="EC" id="2.7.7.59" evidence="8"/>
<dbReference type="SUPFAM" id="SSF81891">
    <property type="entry name" value="Poly A polymerase C-terminal region-like"/>
    <property type="match status" value="1"/>
</dbReference>
<dbReference type="GO" id="GO:0006808">
    <property type="term" value="P:regulation of nitrogen utilization"/>
    <property type="evidence" value="ECO:0007669"/>
    <property type="project" value="UniProtKB-UniRule"/>
</dbReference>
<dbReference type="Pfam" id="PF08335">
    <property type="entry name" value="GlnD_UR_UTase"/>
    <property type="match status" value="1"/>
</dbReference>
<evidence type="ECO:0000256" key="8">
    <source>
        <dbReference type="HAMAP-Rule" id="MF_00277"/>
    </source>
</evidence>
<dbReference type="AlphaFoldDB" id="A0A520N3I1"/>
<comment type="catalytic activity">
    <reaction evidence="8">
        <text>[protein-PII]-L-tyrosine + UTP = [protein-PII]-uridylyl-L-tyrosine + diphosphate</text>
        <dbReference type="Rhea" id="RHEA:13673"/>
        <dbReference type="Rhea" id="RHEA-COMP:12147"/>
        <dbReference type="Rhea" id="RHEA-COMP:12148"/>
        <dbReference type="ChEBI" id="CHEBI:33019"/>
        <dbReference type="ChEBI" id="CHEBI:46398"/>
        <dbReference type="ChEBI" id="CHEBI:46858"/>
        <dbReference type="ChEBI" id="CHEBI:90602"/>
        <dbReference type="EC" id="2.7.7.59"/>
    </reaction>
</comment>
<feature type="domain" description="ACT" evidence="9">
    <location>
        <begin position="660"/>
        <end position="745"/>
    </location>
</feature>
<dbReference type="GO" id="GO:0008893">
    <property type="term" value="F:guanosine-3',5'-bis(diphosphate) 3'-diphosphatase activity"/>
    <property type="evidence" value="ECO:0007669"/>
    <property type="project" value="UniProtKB-EC"/>
</dbReference>
<keyword evidence="3" id="KW-0677">Repeat</keyword>
<dbReference type="CDD" id="cd04899">
    <property type="entry name" value="ACT_ACR-UUR-like_2"/>
    <property type="match status" value="1"/>
</dbReference>
<proteinExistence type="inferred from homology"/>
<feature type="domain" description="HD" evidence="10">
    <location>
        <begin position="424"/>
        <end position="545"/>
    </location>
</feature>
<dbReference type="SUPFAM" id="SSF81301">
    <property type="entry name" value="Nucleotidyltransferase"/>
    <property type="match status" value="1"/>
</dbReference>
<dbReference type="InterPro" id="IPR006674">
    <property type="entry name" value="HD_domain"/>
</dbReference>
<dbReference type="Gene3D" id="1.10.3090.10">
    <property type="entry name" value="cca-adding enzyme, domain 2"/>
    <property type="match status" value="1"/>
</dbReference>
<dbReference type="EMBL" id="SHBF01000006">
    <property type="protein sequence ID" value="RZO28047.1"/>
    <property type="molecule type" value="Genomic_DNA"/>
</dbReference>
<evidence type="ECO:0000256" key="3">
    <source>
        <dbReference type="ARBA" id="ARBA00022737"/>
    </source>
</evidence>
<keyword evidence="1 8" id="KW-0808">Transferase</keyword>
<dbReference type="PIRSF" id="PIRSF006288">
    <property type="entry name" value="PII_uridyltransf"/>
    <property type="match status" value="1"/>
</dbReference>
<reference evidence="11 12" key="1">
    <citation type="submission" date="2019-02" db="EMBL/GenBank/DDBJ databases">
        <title>Prokaryotic population dynamics and viral predation in marine succession experiment using metagenomics: the confinement effect.</title>
        <authorList>
            <person name="Haro-Moreno J.M."/>
            <person name="Rodriguez-Valera F."/>
            <person name="Lopez-Perez M."/>
        </authorList>
    </citation>
    <scope>NUCLEOTIDE SEQUENCE [LARGE SCALE GENOMIC DNA]</scope>
    <source>
        <strain evidence="11">MED-G160</strain>
    </source>
</reference>
<dbReference type="InterPro" id="IPR045865">
    <property type="entry name" value="ACT-like_dom_sf"/>
</dbReference>
<dbReference type="Pfam" id="PF01966">
    <property type="entry name" value="HD"/>
    <property type="match status" value="1"/>
</dbReference>
<feature type="domain" description="ACT" evidence="9">
    <location>
        <begin position="768"/>
        <end position="836"/>
    </location>
</feature>
<comment type="caution">
    <text evidence="8">Lacks conserved residue(s) required for the propagation of feature annotation.</text>
</comment>
<comment type="catalytic activity">
    <reaction evidence="7">
        <text>guanosine 3',5'-bis(diphosphate) + H2O = GDP + diphosphate + H(+)</text>
        <dbReference type="Rhea" id="RHEA:14253"/>
        <dbReference type="ChEBI" id="CHEBI:15377"/>
        <dbReference type="ChEBI" id="CHEBI:15378"/>
        <dbReference type="ChEBI" id="CHEBI:33019"/>
        <dbReference type="ChEBI" id="CHEBI:58189"/>
        <dbReference type="ChEBI" id="CHEBI:77828"/>
        <dbReference type="EC" id="3.1.7.2"/>
    </reaction>
</comment>
<comment type="activity regulation">
    <text evidence="8">Uridylyltransferase (UTase) activity is inhibited by glutamine, while glutamine activates uridylyl-removing (UR) activity.</text>
</comment>
<gene>
    <name evidence="8 11" type="primary">glnD</name>
    <name evidence="11" type="ORF">EVA93_01780</name>
</gene>
<protein>
    <recommendedName>
        <fullName evidence="8">Bifunctional uridylyltransferase/uridylyl-removing enzyme</fullName>
        <shortName evidence="8">UTase/UR</shortName>
    </recommendedName>
    <alternativeName>
        <fullName evidence="8">Bifunctional [protein-PII] modification enzyme</fullName>
    </alternativeName>
    <alternativeName>
        <fullName evidence="8">Bifunctional nitrogen sensor protein</fullName>
    </alternativeName>
    <domain>
        <recommendedName>
            <fullName evidence="8">[Protein-PII] uridylyltransferase</fullName>
            <shortName evidence="8">PII uridylyltransferase</shortName>
            <shortName evidence="8">UTase</shortName>
            <ecNumber evidence="8">2.7.7.59</ecNumber>
        </recommendedName>
    </domain>
    <domain>
        <recommendedName>
            <fullName evidence="8">[Protein-PII]-UMP uridylyl-removing enzyme</fullName>
            <shortName evidence="8">UR</shortName>
            <ecNumber evidence="8">3.1.4.-</ecNumber>
        </recommendedName>
    </domain>
</protein>
<keyword evidence="5 8" id="KW-0460">Magnesium</keyword>
<dbReference type="GO" id="GO:0008081">
    <property type="term" value="F:phosphoric diester hydrolase activity"/>
    <property type="evidence" value="ECO:0007669"/>
    <property type="project" value="UniProtKB-UniRule"/>
</dbReference>
<dbReference type="PANTHER" id="PTHR47320:SF1">
    <property type="entry name" value="BIFUNCTIONAL URIDYLYLTRANSFERASE_URIDYLYL-REMOVING ENZYME"/>
    <property type="match status" value="1"/>
</dbReference>
<evidence type="ECO:0000313" key="12">
    <source>
        <dbReference type="Proteomes" id="UP000318710"/>
    </source>
</evidence>
<comment type="function">
    <text evidence="8">Modifies, by uridylylation and deuridylylation, the PII regulatory proteins (GlnB and homologs), in response to the nitrogen status of the cell that GlnD senses through the glutamine level. Under low glutamine levels, catalyzes the conversion of the PII proteins and UTP to PII-UMP and PPi, while under higher glutamine levels, GlnD hydrolyzes PII-UMP to PII and UMP (deuridylylation). Thus, controls uridylylation state and activity of the PII proteins, and plays an important role in the regulation of nitrogen metabolism.</text>
</comment>
<dbReference type="Gene3D" id="3.30.70.260">
    <property type="match status" value="1"/>
</dbReference>
<dbReference type="SUPFAM" id="SSF55021">
    <property type="entry name" value="ACT-like"/>
    <property type="match status" value="1"/>
</dbReference>
<dbReference type="NCBIfam" id="TIGR01693">
    <property type="entry name" value="UTase_glnD"/>
    <property type="match status" value="1"/>
</dbReference>
<dbReference type="InterPro" id="IPR003607">
    <property type="entry name" value="HD/PDEase_dom"/>
</dbReference>
<dbReference type="Proteomes" id="UP000318710">
    <property type="component" value="Unassembled WGS sequence"/>
</dbReference>
<dbReference type="HAMAP" id="MF_00277">
    <property type="entry name" value="PII_uridylyl_transf"/>
    <property type="match status" value="1"/>
</dbReference>
<evidence type="ECO:0000256" key="4">
    <source>
        <dbReference type="ARBA" id="ARBA00022801"/>
    </source>
</evidence>
<dbReference type="PANTHER" id="PTHR47320">
    <property type="entry name" value="BIFUNCTIONAL URIDYLYLTRANSFERASE/URIDYLYL-REMOVING ENZYME"/>
    <property type="match status" value="1"/>
</dbReference>
<evidence type="ECO:0000256" key="5">
    <source>
        <dbReference type="ARBA" id="ARBA00022842"/>
    </source>
</evidence>
<comment type="similarity">
    <text evidence="8">Belongs to the GlnD family.</text>
</comment>
<keyword evidence="2 8" id="KW-0548">Nucleotidyltransferase</keyword>
<feature type="region of interest" description="Uridylyltransferase" evidence="8">
    <location>
        <begin position="1"/>
        <end position="309"/>
    </location>
</feature>
<comment type="caution">
    <text evidence="11">The sequence shown here is derived from an EMBL/GenBank/DDBJ whole genome shotgun (WGS) entry which is preliminary data.</text>
</comment>
<dbReference type="EC" id="3.1.4.-" evidence="8"/>
<keyword evidence="6 8" id="KW-0511">Multifunctional enzyme</keyword>
<dbReference type="InterPro" id="IPR002912">
    <property type="entry name" value="ACT_dom"/>
</dbReference>
<evidence type="ECO:0000256" key="7">
    <source>
        <dbReference type="ARBA" id="ARBA00047968"/>
    </source>
</evidence>
<dbReference type="InterPro" id="IPR010043">
    <property type="entry name" value="UTase/UR"/>
</dbReference>
<dbReference type="PROSITE" id="PS51671">
    <property type="entry name" value="ACT"/>
    <property type="match status" value="2"/>
</dbReference>
<evidence type="ECO:0000256" key="1">
    <source>
        <dbReference type="ARBA" id="ARBA00022679"/>
    </source>
</evidence>
<evidence type="ECO:0000256" key="2">
    <source>
        <dbReference type="ARBA" id="ARBA00022695"/>
    </source>
</evidence>
<evidence type="ECO:0000256" key="6">
    <source>
        <dbReference type="ARBA" id="ARBA00023268"/>
    </source>
</evidence>
<comment type="domain">
    <text evidence="8">Has four distinct domains: an N-terminal nucleotidyltransferase (NT) domain responsible for UTase activity, a central HD domain that encodes UR activity, and two C-terminal ACT domains that seem to have a role in glutamine sensing.</text>
</comment>
<keyword evidence="4 8" id="KW-0378">Hydrolase</keyword>
<dbReference type="GO" id="GO:0008773">
    <property type="term" value="F:[protein-PII] uridylyltransferase activity"/>
    <property type="evidence" value="ECO:0007669"/>
    <property type="project" value="UniProtKB-UniRule"/>
</dbReference>
<dbReference type="InterPro" id="IPR013546">
    <property type="entry name" value="PII_UdlTrfase/GS_AdlTrfase"/>
</dbReference>
<dbReference type="InterPro" id="IPR043519">
    <property type="entry name" value="NT_sf"/>
</dbReference>
<comment type="catalytic activity">
    <reaction evidence="8">
        <text>[protein-PII]-uridylyl-L-tyrosine + H2O = [protein-PII]-L-tyrosine + UMP + H(+)</text>
        <dbReference type="Rhea" id="RHEA:48600"/>
        <dbReference type="Rhea" id="RHEA-COMP:12147"/>
        <dbReference type="Rhea" id="RHEA-COMP:12148"/>
        <dbReference type="ChEBI" id="CHEBI:15377"/>
        <dbReference type="ChEBI" id="CHEBI:15378"/>
        <dbReference type="ChEBI" id="CHEBI:46858"/>
        <dbReference type="ChEBI" id="CHEBI:57865"/>
        <dbReference type="ChEBI" id="CHEBI:90602"/>
    </reaction>
</comment>
<evidence type="ECO:0000259" key="10">
    <source>
        <dbReference type="PROSITE" id="PS51831"/>
    </source>
</evidence>
<evidence type="ECO:0000313" key="11">
    <source>
        <dbReference type="EMBL" id="RZO28047.1"/>
    </source>
</evidence>
<dbReference type="PROSITE" id="PS51831">
    <property type="entry name" value="HD"/>
    <property type="match status" value="1"/>
</dbReference>
<organism evidence="11 12">
    <name type="scientific">SAR86 cluster bacterium</name>
    <dbReference type="NCBI Taxonomy" id="2030880"/>
    <lineage>
        <taxon>Bacteria</taxon>
        <taxon>Pseudomonadati</taxon>
        <taxon>Pseudomonadota</taxon>
        <taxon>Gammaproteobacteria</taxon>
        <taxon>SAR86 cluster</taxon>
    </lineage>
</organism>
<dbReference type="SMART" id="SM00471">
    <property type="entry name" value="HDc"/>
    <property type="match status" value="1"/>
</dbReference>
<comment type="cofactor">
    <cofactor evidence="8">
        <name>Mg(2+)</name>
        <dbReference type="ChEBI" id="CHEBI:18420"/>
    </cofactor>
</comment>